<sequence length="499" mass="56046">MSSFLMTSEYLFNEKMAEKQPLLRDFHSYPPTTRPQGRQLGRVPAEAENTSAEVVFQGTPNANFTVSTESRLATEHATTDLQTFMHILKGNIGTGLLGLPFAVKNAGIVVGPLGLALMGVVALTCMHIMVVVCHDLCERTASVTLDYGEVAEQSLKHGPIGWLRQKCSIGRYVVNGFLIFTQLGFCCVYFLFMGDNIRQIYCHYYDTGVPSLQLFILMLFPMVLVYCYIRNLDDLAPFSALANILTIVSILIIYEYLVSHVGEFSDPKELPLAGNLNEFFIFFGTAIYSYEGIGVVLPLENKMKNPQNFNRVMLSGMFIVVFLYVSMGVLGYLCFGGTTADTITLNLPYSGLYLAVRVMLVGAIFVTYGVQFYVPVIILWPFFMERMRERYHFIGEMFFRTLLVVLTMVLAMVVPHLALFIAFVGAFSSTALAIIFPPVLQEFTFYDYGYDNPRKVFRLFRNILIIILGIVGFGFGTYVALKEIINSLEKPNPDICQNL</sequence>
<evidence type="ECO:0000256" key="5">
    <source>
        <dbReference type="SAM" id="Phobius"/>
    </source>
</evidence>
<dbReference type="PANTHER" id="PTHR22950:SF349">
    <property type="entry name" value="AMINO ACID TRANSPORTER TRANSMEMBRANE DOMAIN-CONTAINING PROTEIN"/>
    <property type="match status" value="1"/>
</dbReference>
<feature type="transmembrane region" description="Helical" evidence="5">
    <location>
        <begin position="241"/>
        <end position="259"/>
    </location>
</feature>
<keyword evidence="4 5" id="KW-0472">Membrane</keyword>
<dbReference type="GO" id="GO:0015180">
    <property type="term" value="F:L-alanine transmembrane transporter activity"/>
    <property type="evidence" value="ECO:0007669"/>
    <property type="project" value="TreeGrafter"/>
</dbReference>
<keyword evidence="2 5" id="KW-0812">Transmembrane</keyword>
<evidence type="ECO:0000256" key="1">
    <source>
        <dbReference type="ARBA" id="ARBA00004141"/>
    </source>
</evidence>
<evidence type="ECO:0000313" key="7">
    <source>
        <dbReference type="Proteomes" id="UP000694845"/>
    </source>
</evidence>
<feature type="transmembrane region" description="Helical" evidence="5">
    <location>
        <begin position="279"/>
        <end position="300"/>
    </location>
</feature>
<accession>A0A8B8A3A6</accession>
<dbReference type="OrthoDB" id="1684102at2759"/>
<protein>
    <submittedName>
        <fullName evidence="8">Proton-coupled amino acid transporter 1-like isoform X1</fullName>
    </submittedName>
</protein>
<name>A0A8B8A3A6_ACAPL</name>
<dbReference type="Proteomes" id="UP000694845">
    <property type="component" value="Unplaced"/>
</dbReference>
<feature type="transmembrane region" description="Helical" evidence="5">
    <location>
        <begin position="312"/>
        <end position="333"/>
    </location>
</feature>
<dbReference type="GeneID" id="110990659"/>
<evidence type="ECO:0000256" key="2">
    <source>
        <dbReference type="ARBA" id="ARBA00022692"/>
    </source>
</evidence>
<dbReference type="PANTHER" id="PTHR22950">
    <property type="entry name" value="AMINO ACID TRANSPORTER"/>
    <property type="match status" value="1"/>
</dbReference>
<dbReference type="KEGG" id="aplc:110990659"/>
<feature type="transmembrane region" description="Helical" evidence="5">
    <location>
        <begin position="403"/>
        <end position="436"/>
    </location>
</feature>
<feature type="transmembrane region" description="Helical" evidence="5">
    <location>
        <begin position="106"/>
        <end position="132"/>
    </location>
</feature>
<feature type="transmembrane region" description="Helical" evidence="5">
    <location>
        <begin position="212"/>
        <end position="229"/>
    </location>
</feature>
<comment type="subcellular location">
    <subcellularLocation>
        <location evidence="1">Membrane</location>
        <topology evidence="1">Multi-pass membrane protein</topology>
    </subcellularLocation>
</comment>
<proteinExistence type="predicted"/>
<dbReference type="Pfam" id="PF01490">
    <property type="entry name" value="Aa_trans"/>
    <property type="match status" value="1"/>
</dbReference>
<evidence type="ECO:0000256" key="4">
    <source>
        <dbReference type="ARBA" id="ARBA00023136"/>
    </source>
</evidence>
<evidence type="ECO:0000259" key="6">
    <source>
        <dbReference type="Pfam" id="PF01490"/>
    </source>
</evidence>
<feature type="transmembrane region" description="Helical" evidence="5">
    <location>
        <begin position="172"/>
        <end position="192"/>
    </location>
</feature>
<evidence type="ECO:0000313" key="8">
    <source>
        <dbReference type="RefSeq" id="XP_022111425.1"/>
    </source>
</evidence>
<organism evidence="7 8">
    <name type="scientific">Acanthaster planci</name>
    <name type="common">Crown-of-thorns starfish</name>
    <dbReference type="NCBI Taxonomy" id="133434"/>
    <lineage>
        <taxon>Eukaryota</taxon>
        <taxon>Metazoa</taxon>
        <taxon>Echinodermata</taxon>
        <taxon>Eleutherozoa</taxon>
        <taxon>Asterozoa</taxon>
        <taxon>Asteroidea</taxon>
        <taxon>Valvatacea</taxon>
        <taxon>Valvatida</taxon>
        <taxon>Acanthasteridae</taxon>
        <taxon>Acanthaster</taxon>
    </lineage>
</organism>
<dbReference type="GO" id="GO:0005774">
    <property type="term" value="C:vacuolar membrane"/>
    <property type="evidence" value="ECO:0007669"/>
    <property type="project" value="TreeGrafter"/>
</dbReference>
<dbReference type="AlphaFoldDB" id="A0A8B8A3A6"/>
<evidence type="ECO:0000256" key="3">
    <source>
        <dbReference type="ARBA" id="ARBA00022989"/>
    </source>
</evidence>
<feature type="transmembrane region" description="Helical" evidence="5">
    <location>
        <begin position="456"/>
        <end position="481"/>
    </location>
</feature>
<dbReference type="InterPro" id="IPR013057">
    <property type="entry name" value="AA_transpt_TM"/>
</dbReference>
<dbReference type="GO" id="GO:0015193">
    <property type="term" value="F:L-proline transmembrane transporter activity"/>
    <property type="evidence" value="ECO:0007669"/>
    <property type="project" value="TreeGrafter"/>
</dbReference>
<reference evidence="8" key="1">
    <citation type="submission" date="2025-08" db="UniProtKB">
        <authorList>
            <consortium name="RefSeq"/>
        </authorList>
    </citation>
    <scope>IDENTIFICATION</scope>
</reference>
<keyword evidence="3 5" id="KW-1133">Transmembrane helix</keyword>
<gene>
    <name evidence="8" type="primary">LOC110990659</name>
</gene>
<feature type="domain" description="Amino acid transporter transmembrane" evidence="6">
    <location>
        <begin position="78"/>
        <end position="480"/>
    </location>
</feature>
<feature type="transmembrane region" description="Helical" evidence="5">
    <location>
        <begin position="353"/>
        <end position="383"/>
    </location>
</feature>
<dbReference type="RefSeq" id="XP_022111425.1">
    <property type="nucleotide sequence ID" value="XM_022255733.1"/>
</dbReference>
<keyword evidence="7" id="KW-1185">Reference proteome</keyword>